<keyword evidence="2" id="KW-0732">Signal</keyword>
<dbReference type="InterPro" id="IPR006917">
    <property type="entry name" value="SOUL_heme-bd"/>
</dbReference>
<dbReference type="OrthoDB" id="6424451at2759"/>
<organism evidence="3 4">
    <name type="scientific">Thalictrum thalictroides</name>
    <name type="common">Rue-anemone</name>
    <name type="synonym">Anemone thalictroides</name>
    <dbReference type="NCBI Taxonomy" id="46969"/>
    <lineage>
        <taxon>Eukaryota</taxon>
        <taxon>Viridiplantae</taxon>
        <taxon>Streptophyta</taxon>
        <taxon>Embryophyta</taxon>
        <taxon>Tracheophyta</taxon>
        <taxon>Spermatophyta</taxon>
        <taxon>Magnoliopsida</taxon>
        <taxon>Ranunculales</taxon>
        <taxon>Ranunculaceae</taxon>
        <taxon>Thalictroideae</taxon>
        <taxon>Thalictrum</taxon>
    </lineage>
</organism>
<evidence type="ECO:0000313" key="4">
    <source>
        <dbReference type="Proteomes" id="UP000554482"/>
    </source>
</evidence>
<comment type="caution">
    <text evidence="3">The sequence shown here is derived from an EMBL/GenBank/DDBJ whole genome shotgun (WGS) entry which is preliminary data.</text>
</comment>
<reference evidence="3 4" key="1">
    <citation type="submission" date="2020-06" db="EMBL/GenBank/DDBJ databases">
        <title>Transcriptomic and genomic resources for Thalictrum thalictroides and T. hernandezii: Facilitating candidate gene discovery in an emerging model plant lineage.</title>
        <authorList>
            <person name="Arias T."/>
            <person name="Riano-Pachon D.M."/>
            <person name="Di Stilio V.S."/>
        </authorList>
    </citation>
    <scope>NUCLEOTIDE SEQUENCE [LARGE SCALE GENOMIC DNA]</scope>
    <source>
        <strain evidence="4">cv. WT478/WT964</strain>
        <tissue evidence="3">Leaves</tissue>
    </source>
</reference>
<dbReference type="SUPFAM" id="SSF55136">
    <property type="entry name" value="Probable bacterial effector-binding domain"/>
    <property type="match status" value="1"/>
</dbReference>
<dbReference type="PANTHER" id="PTHR11220:SF25">
    <property type="entry name" value="F3F9.4"/>
    <property type="match status" value="1"/>
</dbReference>
<keyword evidence="4" id="KW-1185">Reference proteome</keyword>
<comment type="similarity">
    <text evidence="1">Belongs to the HEBP family.</text>
</comment>
<feature type="chain" id="PRO_5029555742" evidence="2">
    <location>
        <begin position="27"/>
        <end position="221"/>
    </location>
</feature>
<dbReference type="PANTHER" id="PTHR11220">
    <property type="entry name" value="HEME-BINDING PROTEIN-RELATED"/>
    <property type="match status" value="1"/>
</dbReference>
<sequence length="221" mass="24531">MATNLFNLSVVLSLLSSLTNWPNTNQNIGISPPSCSRIECPSYDVIHAGNGFEIRRYNSSMWISTSPIEDISFVDATRSGFLQLFKYIQGKNKYSEKIEMTAPVLTQVSPSDGPFCASSFGVSFYVPKVNQADPPPAKGLHVQKWNTKYAAVRQFSGFVKDSDIGVEAAALHESLVASSWADIVEKGEATSLPSSYIVAQYNSPFEFENRVNEIWMMFDMK</sequence>
<dbReference type="Proteomes" id="UP000554482">
    <property type="component" value="Unassembled WGS sequence"/>
</dbReference>
<evidence type="ECO:0000256" key="2">
    <source>
        <dbReference type="SAM" id="SignalP"/>
    </source>
</evidence>
<dbReference type="Pfam" id="PF04832">
    <property type="entry name" value="SOUL"/>
    <property type="match status" value="1"/>
</dbReference>
<dbReference type="AlphaFoldDB" id="A0A7J6W9R3"/>
<evidence type="ECO:0000256" key="1">
    <source>
        <dbReference type="ARBA" id="ARBA00009817"/>
    </source>
</evidence>
<protein>
    <submittedName>
        <fullName evidence="3">Heme-binding protein</fullName>
    </submittedName>
</protein>
<dbReference type="Gene3D" id="3.20.80.10">
    <property type="entry name" value="Regulatory factor, effector binding domain"/>
    <property type="match status" value="1"/>
</dbReference>
<gene>
    <name evidence="3" type="ORF">FRX31_016737</name>
</gene>
<evidence type="ECO:0000313" key="3">
    <source>
        <dbReference type="EMBL" id="KAF5193673.1"/>
    </source>
</evidence>
<feature type="signal peptide" evidence="2">
    <location>
        <begin position="1"/>
        <end position="26"/>
    </location>
</feature>
<dbReference type="InterPro" id="IPR011256">
    <property type="entry name" value="Reg_factor_effector_dom_sf"/>
</dbReference>
<proteinExistence type="inferred from homology"/>
<name>A0A7J6W9R3_THATH</name>
<dbReference type="EMBL" id="JABWDY010019755">
    <property type="protein sequence ID" value="KAF5193673.1"/>
    <property type="molecule type" value="Genomic_DNA"/>
</dbReference>
<dbReference type="FunFam" id="3.20.80.10:FF:000002">
    <property type="entry name" value="Heme-binding protein 2"/>
    <property type="match status" value="1"/>
</dbReference>
<accession>A0A7J6W9R3</accession>